<protein>
    <submittedName>
        <fullName evidence="2">Uncharacterized protein</fullName>
    </submittedName>
</protein>
<feature type="region of interest" description="Disordered" evidence="1">
    <location>
        <begin position="1"/>
        <end position="27"/>
    </location>
</feature>
<accession>B9T584</accession>
<evidence type="ECO:0000256" key="1">
    <source>
        <dbReference type="SAM" id="MobiDB-lite"/>
    </source>
</evidence>
<name>B9T584_RICCO</name>
<dbReference type="EMBL" id="EQ974514">
    <property type="protein sequence ID" value="EEF28976.1"/>
    <property type="molecule type" value="Genomic_DNA"/>
</dbReference>
<feature type="compositionally biased region" description="Acidic residues" evidence="1">
    <location>
        <begin position="15"/>
        <end position="27"/>
    </location>
</feature>
<dbReference type="Proteomes" id="UP000008311">
    <property type="component" value="Unassembled WGS sequence"/>
</dbReference>
<reference evidence="3" key="1">
    <citation type="journal article" date="2010" name="Nat. Biotechnol.">
        <title>Draft genome sequence of the oilseed species Ricinus communis.</title>
        <authorList>
            <person name="Chan A.P."/>
            <person name="Crabtree J."/>
            <person name="Zhao Q."/>
            <person name="Lorenzi H."/>
            <person name="Orvis J."/>
            <person name="Puiu D."/>
            <person name="Melake-Berhan A."/>
            <person name="Jones K.M."/>
            <person name="Redman J."/>
            <person name="Chen G."/>
            <person name="Cahoon E.B."/>
            <person name="Gedil M."/>
            <person name="Stanke M."/>
            <person name="Haas B.J."/>
            <person name="Wortman J.R."/>
            <person name="Fraser-Liggett C.M."/>
            <person name="Ravel J."/>
            <person name="Rabinowicz P.D."/>
        </authorList>
    </citation>
    <scope>NUCLEOTIDE SEQUENCE [LARGE SCALE GENOMIC DNA]</scope>
    <source>
        <strain evidence="3">cv. Hale</strain>
    </source>
</reference>
<organism evidence="2 3">
    <name type="scientific">Ricinus communis</name>
    <name type="common">Castor bean</name>
    <dbReference type="NCBI Taxonomy" id="3988"/>
    <lineage>
        <taxon>Eukaryota</taxon>
        <taxon>Viridiplantae</taxon>
        <taxon>Streptophyta</taxon>
        <taxon>Embryophyta</taxon>
        <taxon>Tracheophyta</taxon>
        <taxon>Spermatophyta</taxon>
        <taxon>Magnoliopsida</taxon>
        <taxon>eudicotyledons</taxon>
        <taxon>Gunneridae</taxon>
        <taxon>Pentapetalae</taxon>
        <taxon>rosids</taxon>
        <taxon>fabids</taxon>
        <taxon>Malpighiales</taxon>
        <taxon>Euphorbiaceae</taxon>
        <taxon>Acalyphoideae</taxon>
        <taxon>Acalypheae</taxon>
        <taxon>Ricinus</taxon>
    </lineage>
</organism>
<gene>
    <name evidence="2" type="ORF">RCOM_0069120</name>
</gene>
<evidence type="ECO:0000313" key="2">
    <source>
        <dbReference type="EMBL" id="EEF28976.1"/>
    </source>
</evidence>
<feature type="compositionally biased region" description="Basic and acidic residues" evidence="1">
    <location>
        <begin position="1"/>
        <end position="14"/>
    </location>
</feature>
<sequence length="71" mass="8345">MVEKEAENYEKDVICDPDDGNDKGEDDEQNDVCVVEKFVLKCKSDDDTQKLRLFRTRCTVLEKRFNMIINI</sequence>
<proteinExistence type="predicted"/>
<dbReference type="AlphaFoldDB" id="B9T584"/>
<evidence type="ECO:0000313" key="3">
    <source>
        <dbReference type="Proteomes" id="UP000008311"/>
    </source>
</evidence>
<dbReference type="InParanoid" id="B9T584"/>
<keyword evidence="3" id="KW-1185">Reference proteome</keyword>